<accession>W9X6L4</accession>
<keyword evidence="4 6" id="KW-1133">Transmembrane helix</keyword>
<name>W9X6L4_9EURO</name>
<feature type="transmembrane region" description="Helical" evidence="6">
    <location>
        <begin position="71"/>
        <end position="94"/>
    </location>
</feature>
<dbReference type="InterPro" id="IPR036259">
    <property type="entry name" value="MFS_trans_sf"/>
</dbReference>
<sequence>MRTVTGMYRAVKLDYPLHTTSKMYLSAVANKRVRSRQAGLRGSRGYPTPIKEDTFCSYLCTEQGAVVGRKAIVLIVVIPYACAAVFLIAICFLSDRYNTKGPFLIGTLSVSCIGYIILLSVRSIPVLIFATCLITAGLYPSVILLTSWLGINTCGFTKRGTTWAMAEVFGQCFSIMGTHVYDHPPRFAKGHSIVLGMLLVAIIMATSNIFWMRYQNKRKEAEVERYRSSGELHPHFERSLEDEGDQHLAFRYIL</sequence>
<dbReference type="GeneID" id="19188839"/>
<dbReference type="eggNOG" id="KOG2533">
    <property type="taxonomic scope" value="Eukaryota"/>
</dbReference>
<evidence type="ECO:0008006" key="9">
    <source>
        <dbReference type="Google" id="ProtNLM"/>
    </source>
</evidence>
<dbReference type="Gene3D" id="1.20.1250.20">
    <property type="entry name" value="MFS general substrate transporter like domains"/>
    <property type="match status" value="1"/>
</dbReference>
<dbReference type="SUPFAM" id="SSF103473">
    <property type="entry name" value="MFS general substrate transporter"/>
    <property type="match status" value="1"/>
</dbReference>
<dbReference type="GO" id="GO:0016020">
    <property type="term" value="C:membrane"/>
    <property type="evidence" value="ECO:0007669"/>
    <property type="project" value="UniProtKB-SubCell"/>
</dbReference>
<proteinExistence type="predicted"/>
<keyword evidence="5 6" id="KW-0472">Membrane</keyword>
<dbReference type="Proteomes" id="UP000019471">
    <property type="component" value="Unassembled WGS sequence"/>
</dbReference>
<dbReference type="HOGENOM" id="CLU_1094177_0_0_1"/>
<feature type="transmembrane region" description="Helical" evidence="6">
    <location>
        <begin position="127"/>
        <end position="151"/>
    </location>
</feature>
<dbReference type="OrthoDB" id="2985014at2759"/>
<evidence type="ECO:0000256" key="2">
    <source>
        <dbReference type="ARBA" id="ARBA00022448"/>
    </source>
</evidence>
<protein>
    <recommendedName>
        <fullName evidence="9">Major facilitator superfamily (MFS) profile domain-containing protein</fullName>
    </recommendedName>
</protein>
<evidence type="ECO:0000256" key="5">
    <source>
        <dbReference type="ARBA" id="ARBA00023136"/>
    </source>
</evidence>
<evidence type="ECO:0000313" key="8">
    <source>
        <dbReference type="Proteomes" id="UP000019471"/>
    </source>
</evidence>
<evidence type="ECO:0000256" key="4">
    <source>
        <dbReference type="ARBA" id="ARBA00022989"/>
    </source>
</evidence>
<gene>
    <name evidence="7" type="ORF">A1O5_04114</name>
</gene>
<feature type="transmembrane region" description="Helical" evidence="6">
    <location>
        <begin position="101"/>
        <end position="121"/>
    </location>
</feature>
<dbReference type="GO" id="GO:0022857">
    <property type="term" value="F:transmembrane transporter activity"/>
    <property type="evidence" value="ECO:0007669"/>
    <property type="project" value="TreeGrafter"/>
</dbReference>
<evidence type="ECO:0000256" key="6">
    <source>
        <dbReference type="SAM" id="Phobius"/>
    </source>
</evidence>
<dbReference type="AlphaFoldDB" id="W9X6L4"/>
<keyword evidence="3 6" id="KW-0812">Transmembrane</keyword>
<keyword evidence="2" id="KW-0813">Transport</keyword>
<keyword evidence="8" id="KW-1185">Reference proteome</keyword>
<feature type="transmembrane region" description="Helical" evidence="6">
    <location>
        <begin position="193"/>
        <end position="211"/>
    </location>
</feature>
<reference evidence="7 8" key="1">
    <citation type="submission" date="2013-03" db="EMBL/GenBank/DDBJ databases">
        <title>The Genome Sequence of Cladophialophora psammophila CBS 110553.</title>
        <authorList>
            <consortium name="The Broad Institute Genomics Platform"/>
            <person name="Cuomo C."/>
            <person name="de Hoog S."/>
            <person name="Gorbushina A."/>
            <person name="Walker B."/>
            <person name="Young S.K."/>
            <person name="Zeng Q."/>
            <person name="Gargeya S."/>
            <person name="Fitzgerald M."/>
            <person name="Haas B."/>
            <person name="Abouelleil A."/>
            <person name="Allen A.W."/>
            <person name="Alvarado L."/>
            <person name="Arachchi H.M."/>
            <person name="Berlin A.M."/>
            <person name="Chapman S.B."/>
            <person name="Gainer-Dewar J."/>
            <person name="Goldberg J."/>
            <person name="Griggs A."/>
            <person name="Gujja S."/>
            <person name="Hansen M."/>
            <person name="Howarth C."/>
            <person name="Imamovic A."/>
            <person name="Ireland A."/>
            <person name="Larimer J."/>
            <person name="McCowan C."/>
            <person name="Murphy C."/>
            <person name="Pearson M."/>
            <person name="Poon T.W."/>
            <person name="Priest M."/>
            <person name="Roberts A."/>
            <person name="Saif S."/>
            <person name="Shea T."/>
            <person name="Sisk P."/>
            <person name="Sykes S."/>
            <person name="Wortman J."/>
            <person name="Nusbaum C."/>
            <person name="Birren B."/>
        </authorList>
    </citation>
    <scope>NUCLEOTIDE SEQUENCE [LARGE SCALE GENOMIC DNA]</scope>
    <source>
        <strain evidence="7 8">CBS 110553</strain>
    </source>
</reference>
<dbReference type="PANTHER" id="PTHR43791">
    <property type="entry name" value="PERMEASE-RELATED"/>
    <property type="match status" value="1"/>
</dbReference>
<dbReference type="EMBL" id="AMGX01000005">
    <property type="protein sequence ID" value="EXJ72965.1"/>
    <property type="molecule type" value="Genomic_DNA"/>
</dbReference>
<dbReference type="RefSeq" id="XP_007742912.1">
    <property type="nucleotide sequence ID" value="XM_007744722.1"/>
</dbReference>
<evidence type="ECO:0000256" key="3">
    <source>
        <dbReference type="ARBA" id="ARBA00022692"/>
    </source>
</evidence>
<comment type="caution">
    <text evidence="7">The sequence shown here is derived from an EMBL/GenBank/DDBJ whole genome shotgun (WGS) entry which is preliminary data.</text>
</comment>
<organism evidence="7 8">
    <name type="scientific">Cladophialophora psammophila CBS 110553</name>
    <dbReference type="NCBI Taxonomy" id="1182543"/>
    <lineage>
        <taxon>Eukaryota</taxon>
        <taxon>Fungi</taxon>
        <taxon>Dikarya</taxon>
        <taxon>Ascomycota</taxon>
        <taxon>Pezizomycotina</taxon>
        <taxon>Eurotiomycetes</taxon>
        <taxon>Chaetothyriomycetidae</taxon>
        <taxon>Chaetothyriales</taxon>
        <taxon>Herpotrichiellaceae</taxon>
        <taxon>Cladophialophora</taxon>
    </lineage>
</organism>
<comment type="subcellular location">
    <subcellularLocation>
        <location evidence="1">Membrane</location>
        <topology evidence="1">Multi-pass membrane protein</topology>
    </subcellularLocation>
</comment>
<dbReference type="PANTHER" id="PTHR43791:SF36">
    <property type="entry name" value="TRANSPORTER, PUTATIVE (AFU_ORTHOLOGUE AFUA_6G08340)-RELATED"/>
    <property type="match status" value="1"/>
</dbReference>
<evidence type="ECO:0000256" key="1">
    <source>
        <dbReference type="ARBA" id="ARBA00004141"/>
    </source>
</evidence>
<evidence type="ECO:0000313" key="7">
    <source>
        <dbReference type="EMBL" id="EXJ72965.1"/>
    </source>
</evidence>